<dbReference type="Gene3D" id="1.10.3730.20">
    <property type="match status" value="1"/>
</dbReference>
<feature type="transmembrane region" description="Helical" evidence="6">
    <location>
        <begin position="129"/>
        <end position="147"/>
    </location>
</feature>
<feature type="transmembrane region" description="Helical" evidence="6">
    <location>
        <begin position="232"/>
        <end position="252"/>
    </location>
</feature>
<feature type="transmembrane region" description="Helical" evidence="6">
    <location>
        <begin position="74"/>
        <end position="94"/>
    </location>
</feature>
<evidence type="ECO:0000313" key="9">
    <source>
        <dbReference type="Proteomes" id="UP001500742"/>
    </source>
</evidence>
<feature type="transmembrane region" description="Helical" evidence="6">
    <location>
        <begin position="12"/>
        <end position="36"/>
    </location>
</feature>
<dbReference type="PANTHER" id="PTHR32322">
    <property type="entry name" value="INNER MEMBRANE TRANSPORTER"/>
    <property type="match status" value="1"/>
</dbReference>
<feature type="domain" description="EamA" evidence="7">
    <location>
        <begin position="164"/>
        <end position="302"/>
    </location>
</feature>
<comment type="caution">
    <text evidence="8">The sequence shown here is derived from an EMBL/GenBank/DDBJ whole genome shotgun (WGS) entry which is preliminary data.</text>
</comment>
<feature type="transmembrane region" description="Helical" evidence="6">
    <location>
        <begin position="42"/>
        <end position="62"/>
    </location>
</feature>
<feature type="transmembrane region" description="Helical" evidence="6">
    <location>
        <begin position="100"/>
        <end position="117"/>
    </location>
</feature>
<feature type="transmembrane region" description="Helical" evidence="6">
    <location>
        <begin position="159"/>
        <end position="182"/>
    </location>
</feature>
<organism evidence="8 9">
    <name type="scientific">Mucilaginibacter dorajii</name>
    <dbReference type="NCBI Taxonomy" id="692994"/>
    <lineage>
        <taxon>Bacteria</taxon>
        <taxon>Pseudomonadati</taxon>
        <taxon>Bacteroidota</taxon>
        <taxon>Sphingobacteriia</taxon>
        <taxon>Sphingobacteriales</taxon>
        <taxon>Sphingobacteriaceae</taxon>
        <taxon>Mucilaginibacter</taxon>
    </lineage>
</organism>
<evidence type="ECO:0000313" key="8">
    <source>
        <dbReference type="EMBL" id="GAA3988619.1"/>
    </source>
</evidence>
<dbReference type="Pfam" id="PF00892">
    <property type="entry name" value="EamA"/>
    <property type="match status" value="2"/>
</dbReference>
<sequence length="333" mass="35995">MTSINQQKAPTLWVIIAFATVYIVWGSTYFFIQMAVHGFPPMLMGALRYTTAGLLMLGWCAIKGDKIWVKKDVINSGISGLIMLFVATGIVIWVEQTLPSAMVAITVSAGPIWFVALDKLNWRVNFKSRATIGGLVIGFAGVILLFGEQVSKALAGGHSAPTFLGMLLLVFGPVAWSAGSLYSKRNATTGPARLNTAWQMIIAGIAFIPAGMAHHEFNGFSLMNVPAHSWWAIVYLILFGSIGAFSAYIWLLQVRPATQVSTHSYVNPVIAVLLGVLFAGEQISSLQIIGLVVILLSVLLINLTKYRKTNTAKKAIPISVDLEQGKNLLAKAC</sequence>
<feature type="domain" description="EamA" evidence="7">
    <location>
        <begin position="13"/>
        <end position="146"/>
    </location>
</feature>
<evidence type="ECO:0000256" key="4">
    <source>
        <dbReference type="ARBA" id="ARBA00022989"/>
    </source>
</evidence>
<feature type="transmembrane region" description="Helical" evidence="6">
    <location>
        <begin position="264"/>
        <end position="280"/>
    </location>
</feature>
<reference evidence="9" key="1">
    <citation type="journal article" date="2019" name="Int. J. Syst. Evol. Microbiol.">
        <title>The Global Catalogue of Microorganisms (GCM) 10K type strain sequencing project: providing services to taxonomists for standard genome sequencing and annotation.</title>
        <authorList>
            <consortium name="The Broad Institute Genomics Platform"/>
            <consortium name="The Broad Institute Genome Sequencing Center for Infectious Disease"/>
            <person name="Wu L."/>
            <person name="Ma J."/>
        </authorList>
    </citation>
    <scope>NUCLEOTIDE SEQUENCE [LARGE SCALE GENOMIC DNA]</scope>
    <source>
        <strain evidence="9">JCM 16601</strain>
    </source>
</reference>
<dbReference type="PANTHER" id="PTHR32322:SF2">
    <property type="entry name" value="EAMA DOMAIN-CONTAINING PROTEIN"/>
    <property type="match status" value="1"/>
</dbReference>
<keyword evidence="5 6" id="KW-0472">Membrane</keyword>
<dbReference type="EMBL" id="BAAAZC010000030">
    <property type="protein sequence ID" value="GAA3988619.1"/>
    <property type="molecule type" value="Genomic_DNA"/>
</dbReference>
<dbReference type="SUPFAM" id="SSF103481">
    <property type="entry name" value="Multidrug resistance efflux transporter EmrE"/>
    <property type="match status" value="2"/>
</dbReference>
<feature type="transmembrane region" description="Helical" evidence="6">
    <location>
        <begin position="194"/>
        <end position="212"/>
    </location>
</feature>
<gene>
    <name evidence="8" type="ORF">GCM10022210_46990</name>
</gene>
<evidence type="ECO:0000256" key="1">
    <source>
        <dbReference type="ARBA" id="ARBA00004141"/>
    </source>
</evidence>
<dbReference type="InterPro" id="IPR000620">
    <property type="entry name" value="EamA_dom"/>
</dbReference>
<feature type="transmembrane region" description="Helical" evidence="6">
    <location>
        <begin position="286"/>
        <end position="304"/>
    </location>
</feature>
<dbReference type="InterPro" id="IPR050638">
    <property type="entry name" value="AA-Vitamin_Transporters"/>
</dbReference>
<evidence type="ECO:0000256" key="6">
    <source>
        <dbReference type="SAM" id="Phobius"/>
    </source>
</evidence>
<dbReference type="RefSeq" id="WP_259093025.1">
    <property type="nucleotide sequence ID" value="NZ_BAAAZC010000030.1"/>
</dbReference>
<dbReference type="Proteomes" id="UP001500742">
    <property type="component" value="Unassembled WGS sequence"/>
</dbReference>
<protein>
    <submittedName>
        <fullName evidence="8">EamA family transporter</fullName>
    </submittedName>
</protein>
<evidence type="ECO:0000256" key="5">
    <source>
        <dbReference type="ARBA" id="ARBA00023136"/>
    </source>
</evidence>
<comment type="similarity">
    <text evidence="2">Belongs to the EamA transporter family.</text>
</comment>
<evidence type="ECO:0000259" key="7">
    <source>
        <dbReference type="Pfam" id="PF00892"/>
    </source>
</evidence>
<keyword evidence="4 6" id="KW-1133">Transmembrane helix</keyword>
<evidence type="ECO:0000256" key="3">
    <source>
        <dbReference type="ARBA" id="ARBA00022692"/>
    </source>
</evidence>
<dbReference type="InterPro" id="IPR037185">
    <property type="entry name" value="EmrE-like"/>
</dbReference>
<comment type="subcellular location">
    <subcellularLocation>
        <location evidence="1">Membrane</location>
        <topology evidence="1">Multi-pass membrane protein</topology>
    </subcellularLocation>
</comment>
<keyword evidence="9" id="KW-1185">Reference proteome</keyword>
<accession>A0ABP7QV82</accession>
<keyword evidence="3 6" id="KW-0812">Transmembrane</keyword>
<evidence type="ECO:0000256" key="2">
    <source>
        <dbReference type="ARBA" id="ARBA00007362"/>
    </source>
</evidence>
<proteinExistence type="inferred from homology"/>
<name>A0ABP7QV82_9SPHI</name>